<organism evidence="1 2">
    <name type="scientific">Flagellimonas olearia</name>
    <dbReference type="NCBI Taxonomy" id="552546"/>
    <lineage>
        <taxon>Bacteria</taxon>
        <taxon>Pseudomonadati</taxon>
        <taxon>Bacteroidota</taxon>
        <taxon>Flavobacteriia</taxon>
        <taxon>Flavobacteriales</taxon>
        <taxon>Flavobacteriaceae</taxon>
        <taxon>Flagellimonas</taxon>
    </lineage>
</organism>
<dbReference type="SUPFAM" id="SSF49344">
    <property type="entry name" value="CBD9-like"/>
    <property type="match status" value="1"/>
</dbReference>
<evidence type="ECO:0000313" key="2">
    <source>
        <dbReference type="Proteomes" id="UP000429785"/>
    </source>
</evidence>
<dbReference type="Gene3D" id="2.60.40.1190">
    <property type="match status" value="1"/>
</dbReference>
<evidence type="ECO:0000313" key="1">
    <source>
        <dbReference type="EMBL" id="KAB7530185.1"/>
    </source>
</evidence>
<dbReference type="CDD" id="cd09620">
    <property type="entry name" value="CBM9_like_3"/>
    <property type="match status" value="1"/>
</dbReference>
<dbReference type="EMBL" id="WELG01000001">
    <property type="protein sequence ID" value="KAB7530185.1"/>
    <property type="molecule type" value="Genomic_DNA"/>
</dbReference>
<gene>
    <name evidence="1" type="ORF">F8C76_01335</name>
</gene>
<comment type="caution">
    <text evidence="1">The sequence shown here is derived from an EMBL/GenBank/DDBJ whole genome shotgun (WGS) entry which is preliminary data.</text>
</comment>
<proteinExistence type="predicted"/>
<dbReference type="GO" id="GO:0016052">
    <property type="term" value="P:carbohydrate catabolic process"/>
    <property type="evidence" value="ECO:0007669"/>
    <property type="project" value="InterPro"/>
</dbReference>
<name>A0A6I1E2X0_9FLAO</name>
<dbReference type="GO" id="GO:0030246">
    <property type="term" value="F:carbohydrate binding"/>
    <property type="evidence" value="ECO:0007669"/>
    <property type="project" value="InterPro"/>
</dbReference>
<protein>
    <submittedName>
        <fullName evidence="1">Uncharacterized protein</fullName>
    </submittedName>
</protein>
<dbReference type="GO" id="GO:0004553">
    <property type="term" value="F:hydrolase activity, hydrolyzing O-glycosyl compounds"/>
    <property type="evidence" value="ECO:0007669"/>
    <property type="project" value="InterPro"/>
</dbReference>
<dbReference type="RefSeq" id="WP_152130124.1">
    <property type="nucleotide sequence ID" value="NZ_WELG01000001.1"/>
</dbReference>
<dbReference type="Proteomes" id="UP000429785">
    <property type="component" value="Unassembled WGS sequence"/>
</dbReference>
<accession>A0A6I1E2X0</accession>
<reference evidence="1 2" key="1">
    <citation type="submission" date="2019-10" db="EMBL/GenBank/DDBJ databases">
        <title>Muricauda olearia CL-SS4 JCM15563 genome.</title>
        <authorList>
            <person name="Liu L."/>
        </authorList>
    </citation>
    <scope>NUCLEOTIDE SEQUENCE [LARGE SCALE GENOMIC DNA]</scope>
    <source>
        <strain evidence="1 2">CL-SS4</strain>
    </source>
</reference>
<dbReference type="AlphaFoldDB" id="A0A6I1E2X0"/>
<dbReference type="PROSITE" id="PS51257">
    <property type="entry name" value="PROKAR_LIPOPROTEIN"/>
    <property type="match status" value="1"/>
</dbReference>
<sequence>MKNAKPTVLLLCSILTLSCGVTKQLDNDNKAIQTNQTMNDEKTKKLPTLTINKKSFTQLKDLNFKHSVGGQPIPEETLVMVKYDNEFLEIKFECRDNPRMDQNHFTEDNTRMYTQEVFELFISKGKEPKEDYVEIQLNPNNAMFLATIHNNFKSDGKFSSEHLDPNAMGVVHNASKDQGTNTWSGSMKIPLKLLQYPENTPDNVYRLNFYRIISQEDHTEKDWRNNAENSTFACWSSTMAESPAFHRPEYFGYMVLE</sequence>
<dbReference type="OrthoDB" id="9801646at2"/>